<evidence type="ECO:0000313" key="2">
    <source>
        <dbReference type="Proteomes" id="UP000675880"/>
    </source>
</evidence>
<reference evidence="1 2" key="1">
    <citation type="submission" date="2021-02" db="EMBL/GenBank/DDBJ databases">
        <authorList>
            <person name="Han P."/>
        </authorList>
    </citation>
    <scope>NUCLEOTIDE SEQUENCE [LARGE SCALE GENOMIC DNA]</scope>
    <source>
        <strain evidence="1">Candidatus Nitrospira sp. ZN2</strain>
    </source>
</reference>
<evidence type="ECO:0000313" key="1">
    <source>
        <dbReference type="EMBL" id="CAE6716130.1"/>
    </source>
</evidence>
<dbReference type="EMBL" id="CAJNBJ010000001">
    <property type="protein sequence ID" value="CAE6716130.1"/>
    <property type="molecule type" value="Genomic_DNA"/>
</dbReference>
<dbReference type="Proteomes" id="UP000675880">
    <property type="component" value="Unassembled WGS sequence"/>
</dbReference>
<dbReference type="SUPFAM" id="SSF81301">
    <property type="entry name" value="Nucleotidyltransferase"/>
    <property type="match status" value="1"/>
</dbReference>
<dbReference type="InterPro" id="IPR014942">
    <property type="entry name" value="AbiEii"/>
</dbReference>
<proteinExistence type="predicted"/>
<organism evidence="1 2">
    <name type="scientific">Nitrospira defluvii</name>
    <dbReference type="NCBI Taxonomy" id="330214"/>
    <lineage>
        <taxon>Bacteria</taxon>
        <taxon>Pseudomonadati</taxon>
        <taxon>Nitrospirota</taxon>
        <taxon>Nitrospiria</taxon>
        <taxon>Nitrospirales</taxon>
        <taxon>Nitrospiraceae</taxon>
        <taxon>Nitrospira</taxon>
    </lineage>
</organism>
<dbReference type="Pfam" id="PF08843">
    <property type="entry name" value="AbiEii"/>
    <property type="match status" value="1"/>
</dbReference>
<accession>A0ABM8QUJ0</accession>
<gene>
    <name evidence="1" type="ORF">NSPZN2_11458</name>
</gene>
<dbReference type="Gene3D" id="3.30.460.40">
    <property type="match status" value="1"/>
</dbReference>
<evidence type="ECO:0008006" key="3">
    <source>
        <dbReference type="Google" id="ProtNLM"/>
    </source>
</evidence>
<dbReference type="RefSeq" id="WP_213041197.1">
    <property type="nucleotide sequence ID" value="NZ_CAJNBJ010000001.1"/>
</dbReference>
<comment type="caution">
    <text evidence="1">The sequence shown here is derived from an EMBL/GenBank/DDBJ whole genome shotgun (WGS) entry which is preliminary data.</text>
</comment>
<sequence>MAAEPILVQAFSDLITDFNRRSVTYALAGGWAYSALVEPRATTDIDLLILLDPPSREQIQTLVSSLFDSTIIHPSPMVLQGILIWRIVGIRSEQEVVIDFLLADSAYLRTALERRHMVGFGALQVPMLSIEDLVILKIVAGRLQDRADLEKIRAREADLRIDWSYVDRWKATLGLVDR</sequence>
<keyword evidence="2" id="KW-1185">Reference proteome</keyword>
<dbReference type="InterPro" id="IPR043519">
    <property type="entry name" value="NT_sf"/>
</dbReference>
<name>A0ABM8QUJ0_9BACT</name>
<protein>
    <recommendedName>
        <fullName evidence="3">Polymerase nucleotidyl transferase domain-containing protein</fullName>
    </recommendedName>
</protein>